<dbReference type="KEGG" id="adin:H7849_01625"/>
<dbReference type="Pfam" id="PF00578">
    <property type="entry name" value="AhpC-TSA"/>
    <property type="match status" value="1"/>
</dbReference>
<dbReference type="InterPro" id="IPR036249">
    <property type="entry name" value="Thioredoxin-like_sf"/>
</dbReference>
<dbReference type="AlphaFoldDB" id="A0A7G8BJL6"/>
<dbReference type="InterPro" id="IPR013766">
    <property type="entry name" value="Thioredoxin_domain"/>
</dbReference>
<dbReference type="GO" id="GO:0016491">
    <property type="term" value="F:oxidoreductase activity"/>
    <property type="evidence" value="ECO:0007669"/>
    <property type="project" value="InterPro"/>
</dbReference>
<evidence type="ECO:0000313" key="3">
    <source>
        <dbReference type="Proteomes" id="UP000515312"/>
    </source>
</evidence>
<dbReference type="GO" id="GO:0016209">
    <property type="term" value="F:antioxidant activity"/>
    <property type="evidence" value="ECO:0007669"/>
    <property type="project" value="InterPro"/>
</dbReference>
<dbReference type="PANTHER" id="PTHR42852">
    <property type="entry name" value="THIOL:DISULFIDE INTERCHANGE PROTEIN DSBE"/>
    <property type="match status" value="1"/>
</dbReference>
<organism evidence="2 3">
    <name type="scientific">Alloacidobacterium dinghuense</name>
    <dbReference type="NCBI Taxonomy" id="2763107"/>
    <lineage>
        <taxon>Bacteria</taxon>
        <taxon>Pseudomonadati</taxon>
        <taxon>Acidobacteriota</taxon>
        <taxon>Terriglobia</taxon>
        <taxon>Terriglobales</taxon>
        <taxon>Acidobacteriaceae</taxon>
        <taxon>Alloacidobacterium</taxon>
    </lineage>
</organism>
<dbReference type="InterPro" id="IPR000866">
    <property type="entry name" value="AhpC/TSA"/>
</dbReference>
<feature type="domain" description="Thioredoxin" evidence="1">
    <location>
        <begin position="44"/>
        <end position="203"/>
    </location>
</feature>
<proteinExistence type="predicted"/>
<name>A0A7G8BJL6_9BACT</name>
<sequence length="203" mass="22085">MSDFAFLSGRAPKAARVHLNRAWGSLLAITCALVLGASAFGQTPVVGAKAPDFTLSTPTGKAVKLSAEQSGHDLVLVILRGFPGYECPYCVKQVHDFADHASDFKEKNTRVLLVYPGPPADLDQHAKEFLEKQAELPSNVVLVADPDYKVTNLYGLRWDAPHETAYPSTFVLDKKGIVTFEKISHSHGDRLSAQDAIDHLSTN</sequence>
<evidence type="ECO:0000259" key="1">
    <source>
        <dbReference type="PROSITE" id="PS51352"/>
    </source>
</evidence>
<dbReference type="InterPro" id="IPR050553">
    <property type="entry name" value="Thioredoxin_ResA/DsbE_sf"/>
</dbReference>
<dbReference type="SUPFAM" id="SSF52833">
    <property type="entry name" value="Thioredoxin-like"/>
    <property type="match status" value="1"/>
</dbReference>
<dbReference type="PROSITE" id="PS51352">
    <property type="entry name" value="THIOREDOXIN_2"/>
    <property type="match status" value="1"/>
</dbReference>
<dbReference type="Proteomes" id="UP000515312">
    <property type="component" value="Chromosome"/>
</dbReference>
<dbReference type="RefSeq" id="WP_186743690.1">
    <property type="nucleotide sequence ID" value="NZ_CP060394.1"/>
</dbReference>
<protein>
    <submittedName>
        <fullName evidence="2">Peroxiredoxin family protein</fullName>
    </submittedName>
</protein>
<dbReference type="EMBL" id="CP060394">
    <property type="protein sequence ID" value="QNI32736.1"/>
    <property type="molecule type" value="Genomic_DNA"/>
</dbReference>
<accession>A0A7G8BJL6</accession>
<keyword evidence="3" id="KW-1185">Reference proteome</keyword>
<dbReference type="Gene3D" id="3.40.30.10">
    <property type="entry name" value="Glutaredoxin"/>
    <property type="match status" value="1"/>
</dbReference>
<dbReference type="PANTHER" id="PTHR42852:SF13">
    <property type="entry name" value="PROTEIN DIPZ"/>
    <property type="match status" value="1"/>
</dbReference>
<gene>
    <name evidence="2" type="ORF">H7849_01625</name>
</gene>
<reference evidence="2 3" key="1">
    <citation type="submission" date="2020-08" db="EMBL/GenBank/DDBJ databases">
        <title>Edaphobacter telluris sp. nov. and Acidobacterium dinghuensis sp. nov., two acidobacteria isolated from forest soil.</title>
        <authorList>
            <person name="Fu J."/>
            <person name="Qiu L."/>
        </authorList>
    </citation>
    <scope>NUCLEOTIDE SEQUENCE [LARGE SCALE GENOMIC DNA]</scope>
    <source>
        <strain evidence="2">4Y35</strain>
    </source>
</reference>
<evidence type="ECO:0000313" key="2">
    <source>
        <dbReference type="EMBL" id="QNI32736.1"/>
    </source>
</evidence>